<dbReference type="SUPFAM" id="SSF51735">
    <property type="entry name" value="NAD(P)-binding Rossmann-fold domains"/>
    <property type="match status" value="1"/>
</dbReference>
<dbReference type="Gene3D" id="3.40.50.720">
    <property type="entry name" value="NAD(P)-binding Rossmann-like Domain"/>
    <property type="match status" value="1"/>
</dbReference>
<dbReference type="InterPro" id="IPR036291">
    <property type="entry name" value="NAD(P)-bd_dom_sf"/>
</dbReference>
<gene>
    <name evidence="1" type="ORF">B0J12DRAFT_424836</name>
</gene>
<dbReference type="Proteomes" id="UP000774617">
    <property type="component" value="Unassembled WGS sequence"/>
</dbReference>
<keyword evidence="2" id="KW-1185">Reference proteome</keyword>
<sequence>MGSLGSSRKPRKISGELAVHRVVHKDYLSGGGKMTIEGIDAKISVWSPLARVGFPEDVAGVAALLSGPEAQLHTDQATQVSGGAHMAICLPLVVTRSAVDLEETNLVFVLESVFFPVTSATTSSCGTYMPITV</sequence>
<dbReference type="EMBL" id="JAGTJR010000008">
    <property type="protein sequence ID" value="KAH7055600.1"/>
    <property type="molecule type" value="Genomic_DNA"/>
</dbReference>
<comment type="caution">
    <text evidence="1">The sequence shown here is derived from an EMBL/GenBank/DDBJ whole genome shotgun (WGS) entry which is preliminary data.</text>
</comment>
<reference evidence="1 2" key="1">
    <citation type="journal article" date="2021" name="Nat. Commun.">
        <title>Genetic determinants of endophytism in the Arabidopsis root mycobiome.</title>
        <authorList>
            <person name="Mesny F."/>
            <person name="Miyauchi S."/>
            <person name="Thiergart T."/>
            <person name="Pickel B."/>
            <person name="Atanasova L."/>
            <person name="Karlsson M."/>
            <person name="Huettel B."/>
            <person name="Barry K.W."/>
            <person name="Haridas S."/>
            <person name="Chen C."/>
            <person name="Bauer D."/>
            <person name="Andreopoulos W."/>
            <person name="Pangilinan J."/>
            <person name="LaButti K."/>
            <person name="Riley R."/>
            <person name="Lipzen A."/>
            <person name="Clum A."/>
            <person name="Drula E."/>
            <person name="Henrissat B."/>
            <person name="Kohler A."/>
            <person name="Grigoriev I.V."/>
            <person name="Martin F.M."/>
            <person name="Hacquard S."/>
        </authorList>
    </citation>
    <scope>NUCLEOTIDE SEQUENCE [LARGE SCALE GENOMIC DNA]</scope>
    <source>
        <strain evidence="1 2">MPI-SDFR-AT-0080</strain>
    </source>
</reference>
<evidence type="ECO:0000313" key="2">
    <source>
        <dbReference type="Proteomes" id="UP000774617"/>
    </source>
</evidence>
<accession>A0ABQ8GJ81</accession>
<name>A0ABQ8GJ81_9PEZI</name>
<proteinExistence type="predicted"/>
<organism evidence="1 2">
    <name type="scientific">Macrophomina phaseolina</name>
    <dbReference type="NCBI Taxonomy" id="35725"/>
    <lineage>
        <taxon>Eukaryota</taxon>
        <taxon>Fungi</taxon>
        <taxon>Dikarya</taxon>
        <taxon>Ascomycota</taxon>
        <taxon>Pezizomycotina</taxon>
        <taxon>Dothideomycetes</taxon>
        <taxon>Dothideomycetes incertae sedis</taxon>
        <taxon>Botryosphaeriales</taxon>
        <taxon>Botryosphaeriaceae</taxon>
        <taxon>Macrophomina</taxon>
    </lineage>
</organism>
<evidence type="ECO:0000313" key="1">
    <source>
        <dbReference type="EMBL" id="KAH7055600.1"/>
    </source>
</evidence>
<protein>
    <submittedName>
        <fullName evidence="1">Uncharacterized protein</fullName>
    </submittedName>
</protein>